<sequence length="68" mass="7491">MHIIITDGMGNNTKKEIAGDELTGKEVMHKLGISLFEGTIIKNGEIVRESEILSSRDEIKILKMIHGG</sequence>
<protein>
    <recommendedName>
        <fullName evidence="3">Thiamine biosynthesis protein ThiS</fullName>
    </recommendedName>
</protein>
<accession>A0A8T8K5Y8</accession>
<proteinExistence type="predicted"/>
<dbReference type="KEGG" id="meme:HYG87_01380"/>
<name>A0A8T8K5Y8_9EURY</name>
<evidence type="ECO:0008006" key="3">
    <source>
        <dbReference type="Google" id="ProtNLM"/>
    </source>
</evidence>
<dbReference type="Pfam" id="PF02597">
    <property type="entry name" value="ThiS"/>
    <property type="match status" value="1"/>
</dbReference>
<gene>
    <name evidence="1" type="ORF">HYG87_01380</name>
</gene>
<dbReference type="Proteomes" id="UP000681041">
    <property type="component" value="Chromosome"/>
</dbReference>
<dbReference type="EMBL" id="CP058560">
    <property type="protein sequence ID" value="QUH22510.1"/>
    <property type="molecule type" value="Genomic_DNA"/>
</dbReference>
<organism evidence="1 2">
    <name type="scientific">Methanobacterium alkalithermotolerans</name>
    <dbReference type="NCBI Taxonomy" id="2731220"/>
    <lineage>
        <taxon>Archaea</taxon>
        <taxon>Methanobacteriati</taxon>
        <taxon>Methanobacteriota</taxon>
        <taxon>Methanomada group</taxon>
        <taxon>Methanobacteria</taxon>
        <taxon>Methanobacteriales</taxon>
        <taxon>Methanobacteriaceae</taxon>
        <taxon>Methanobacterium</taxon>
    </lineage>
</organism>
<dbReference type="InterPro" id="IPR003749">
    <property type="entry name" value="ThiS/MoaD-like"/>
</dbReference>
<dbReference type="InterPro" id="IPR016155">
    <property type="entry name" value="Mopterin_synth/thiamin_S_b"/>
</dbReference>
<dbReference type="GeneID" id="64819374"/>
<keyword evidence="2" id="KW-1185">Reference proteome</keyword>
<evidence type="ECO:0000313" key="2">
    <source>
        <dbReference type="Proteomes" id="UP000681041"/>
    </source>
</evidence>
<reference evidence="1" key="1">
    <citation type="submission" date="2020-07" db="EMBL/GenBank/DDBJ databases">
        <title>Methanobacterium. sp. MethCan genome.</title>
        <authorList>
            <person name="Postec A."/>
            <person name="Quemeneur M."/>
        </authorList>
    </citation>
    <scope>NUCLEOTIDE SEQUENCE</scope>
    <source>
        <strain evidence="1">MethCAN</strain>
    </source>
</reference>
<evidence type="ECO:0000313" key="1">
    <source>
        <dbReference type="EMBL" id="QUH22510.1"/>
    </source>
</evidence>
<dbReference type="Gene3D" id="3.10.20.30">
    <property type="match status" value="1"/>
</dbReference>
<dbReference type="InterPro" id="IPR012675">
    <property type="entry name" value="Beta-grasp_dom_sf"/>
</dbReference>
<dbReference type="OrthoDB" id="376233at2157"/>
<dbReference type="RefSeq" id="WP_211533454.1">
    <property type="nucleotide sequence ID" value="NZ_CP058560.1"/>
</dbReference>
<dbReference type="AlphaFoldDB" id="A0A8T8K5Y8"/>
<dbReference type="SUPFAM" id="SSF54285">
    <property type="entry name" value="MoaD/ThiS"/>
    <property type="match status" value="1"/>
</dbReference>